<dbReference type="Proteomes" id="UP000294360">
    <property type="component" value="Chromosome"/>
</dbReference>
<protein>
    <submittedName>
        <fullName evidence="1">Uncharacterized protein</fullName>
    </submittedName>
</protein>
<evidence type="ECO:0000313" key="1">
    <source>
        <dbReference type="EMBL" id="VFU10060.1"/>
    </source>
</evidence>
<organism evidence="1 2">
    <name type="scientific">Methylocella tundrae</name>
    <dbReference type="NCBI Taxonomy" id="227605"/>
    <lineage>
        <taxon>Bacteria</taxon>
        <taxon>Pseudomonadati</taxon>
        <taxon>Pseudomonadota</taxon>
        <taxon>Alphaproteobacteria</taxon>
        <taxon>Hyphomicrobiales</taxon>
        <taxon>Beijerinckiaceae</taxon>
        <taxon>Methylocella</taxon>
    </lineage>
</organism>
<name>A0A4U8Z3Q3_METTU</name>
<reference evidence="1 2" key="1">
    <citation type="submission" date="2019-03" db="EMBL/GenBank/DDBJ databases">
        <authorList>
            <person name="Kox A.R. M."/>
        </authorList>
    </citation>
    <scope>NUCLEOTIDE SEQUENCE [LARGE SCALE GENOMIC DNA]</scope>
    <source>
        <strain evidence="1">MTUNDRAET4 annotated genome</strain>
    </source>
</reference>
<dbReference type="KEGG" id="mtun:MTUNDRAET4_3173"/>
<proteinExistence type="predicted"/>
<evidence type="ECO:0000313" key="2">
    <source>
        <dbReference type="Proteomes" id="UP000294360"/>
    </source>
</evidence>
<dbReference type="EMBL" id="LR536450">
    <property type="protein sequence ID" value="VFU10060.1"/>
    <property type="molecule type" value="Genomic_DNA"/>
</dbReference>
<sequence length="44" mass="4741">MSLFDSSQFGRFVIGLRKPFHFMRTAIRAPGGRANADAASDLGA</sequence>
<gene>
    <name evidence="1" type="ORF">MTUNDRAET4_3173</name>
</gene>
<dbReference type="AlphaFoldDB" id="A0A4U8Z3Q3"/>
<accession>A0A4U8Z3Q3</accession>